<reference evidence="2" key="1">
    <citation type="journal article" date="2019" name="Int. J. Syst. Evol. Microbiol.">
        <title>The Global Catalogue of Microorganisms (GCM) 10K type strain sequencing project: providing services to taxonomists for standard genome sequencing and annotation.</title>
        <authorList>
            <consortium name="The Broad Institute Genomics Platform"/>
            <consortium name="The Broad Institute Genome Sequencing Center for Infectious Disease"/>
            <person name="Wu L."/>
            <person name="Ma J."/>
        </authorList>
    </citation>
    <scope>NUCLEOTIDE SEQUENCE [LARGE SCALE GENOMIC DNA]</scope>
    <source>
        <strain evidence="2">KCTC 22209</strain>
    </source>
</reference>
<dbReference type="Proteomes" id="UP001597509">
    <property type="component" value="Unassembled WGS sequence"/>
</dbReference>
<dbReference type="EMBL" id="JBHUPE010000004">
    <property type="protein sequence ID" value="MFD2904529.1"/>
    <property type="molecule type" value="Genomic_DNA"/>
</dbReference>
<name>A0ABW5YVN4_9SPHI</name>
<protein>
    <submittedName>
        <fullName evidence="1">DUF6624 domain-containing protein</fullName>
    </submittedName>
</protein>
<accession>A0ABW5YVN4</accession>
<dbReference type="Pfam" id="PF20329">
    <property type="entry name" value="DUF6624"/>
    <property type="match status" value="1"/>
</dbReference>
<dbReference type="RefSeq" id="WP_380920577.1">
    <property type="nucleotide sequence ID" value="NZ_JBHUPE010000004.1"/>
</dbReference>
<proteinExistence type="predicted"/>
<evidence type="ECO:0000313" key="2">
    <source>
        <dbReference type="Proteomes" id="UP001597509"/>
    </source>
</evidence>
<keyword evidence="2" id="KW-1185">Reference proteome</keyword>
<organism evidence="1 2">
    <name type="scientific">Sphingobacterium anhuiense</name>
    <dbReference type="NCBI Taxonomy" id="493780"/>
    <lineage>
        <taxon>Bacteria</taxon>
        <taxon>Pseudomonadati</taxon>
        <taxon>Bacteroidota</taxon>
        <taxon>Sphingobacteriia</taxon>
        <taxon>Sphingobacteriales</taxon>
        <taxon>Sphingobacteriaceae</taxon>
        <taxon>Sphingobacterium</taxon>
    </lineage>
</organism>
<evidence type="ECO:0000313" key="1">
    <source>
        <dbReference type="EMBL" id="MFD2904529.1"/>
    </source>
</evidence>
<gene>
    <name evidence="1" type="ORF">ACFS6I_11370</name>
</gene>
<dbReference type="InterPro" id="IPR046732">
    <property type="entry name" value="DUF6624"/>
</dbReference>
<sequence>MDKKIIFLVASYILGSSDLFAQVTSFDIDSTKFKKEVALELDSIFFKDQEYRKQYIQLARNGADKNELAIASNNIRIADSLNLITVTKILDHDGWMGPQDIGMFASQGLFLVIQHANLATQEKYLPIVEEAEKNGKTFSSNLAILKDRIAVRKGQEQPYGSQGFTDKKTKKNFIYPIMDINNLDKRRAAMGLPPMVEYVPGWNIEKYNTDLPKIKEAIKIMKQ</sequence>
<comment type="caution">
    <text evidence="1">The sequence shown here is derived from an EMBL/GenBank/DDBJ whole genome shotgun (WGS) entry which is preliminary data.</text>
</comment>